<proteinExistence type="predicted"/>
<dbReference type="Proteomes" id="UP000199671">
    <property type="component" value="Unassembled WGS sequence"/>
</dbReference>
<dbReference type="OrthoDB" id="3261190at2"/>
<accession>A0A1G9TYF9</accession>
<sequence>MSEPGQDRCAVHRASVQTTGAPSTFNVLWAGGELASRRDRDIVMQAASMLRRLGTDVRIRMTTVPPSDTDHWAHTVLVVDDGSRAPAGLLAELNAAARVGPHVMLCLTGAQTPSEEALSASRVELVALNCPDGALLASAWLRLAERVGDAGDGQDGQVREASPAHS</sequence>
<organism evidence="1 2">
    <name type="scientific">Actinomyces ruminicola</name>
    <dbReference type="NCBI Taxonomy" id="332524"/>
    <lineage>
        <taxon>Bacteria</taxon>
        <taxon>Bacillati</taxon>
        <taxon>Actinomycetota</taxon>
        <taxon>Actinomycetes</taxon>
        <taxon>Actinomycetales</taxon>
        <taxon>Actinomycetaceae</taxon>
        <taxon>Actinomyces</taxon>
    </lineage>
</organism>
<reference evidence="1 2" key="1">
    <citation type="submission" date="2016-10" db="EMBL/GenBank/DDBJ databases">
        <authorList>
            <person name="de Groot N.N."/>
        </authorList>
    </citation>
    <scope>NUCLEOTIDE SEQUENCE [LARGE SCALE GENOMIC DNA]</scope>
    <source>
        <strain evidence="1 2">KPR-7B</strain>
    </source>
</reference>
<protein>
    <submittedName>
        <fullName evidence="1">Uncharacterized protein</fullName>
    </submittedName>
</protein>
<name>A0A1G9TYF9_9ACTO</name>
<evidence type="ECO:0000313" key="2">
    <source>
        <dbReference type="Proteomes" id="UP000199671"/>
    </source>
</evidence>
<dbReference type="RefSeq" id="WP_092608517.1">
    <property type="nucleotide sequence ID" value="NZ_FNHU01000003.1"/>
</dbReference>
<dbReference type="AlphaFoldDB" id="A0A1G9TYF9"/>
<gene>
    <name evidence="1" type="ORF">SAMN04487766_103180</name>
</gene>
<evidence type="ECO:0000313" key="1">
    <source>
        <dbReference type="EMBL" id="SDM52285.1"/>
    </source>
</evidence>
<dbReference type="EMBL" id="FNHU01000003">
    <property type="protein sequence ID" value="SDM52285.1"/>
    <property type="molecule type" value="Genomic_DNA"/>
</dbReference>